<dbReference type="InterPro" id="IPR011050">
    <property type="entry name" value="Pectin_lyase_fold/virulence"/>
</dbReference>
<reference evidence="2" key="1">
    <citation type="submission" date="2018-11" db="EMBL/GenBank/DDBJ databases">
        <title>Chitinophaga lutea sp.nov., isolate from arsenic contaminated soil.</title>
        <authorList>
            <person name="Zong Y."/>
        </authorList>
    </citation>
    <scope>NUCLEOTIDE SEQUENCE [LARGE SCALE GENOMIC DNA]</scope>
    <source>
        <strain evidence="2">YLT18</strain>
    </source>
</reference>
<comment type="caution">
    <text evidence="1">The sequence shown here is derived from an EMBL/GenBank/DDBJ whole genome shotgun (WGS) entry which is preliminary data.</text>
</comment>
<sequence length="478" mass="49481">MKKHVLLIALAAGVFATACKKEKEASGADDRGLTAGTINTPCTGAFGPVDLPEIISGNRTLSNDTIYLLDGKTWVKNGTLTIEPGTVIRGVKKATAADASALIVTTGALINAQGTETCPIVFTSNEATPAPGDWGGVVILGNAEICTPSGTAQIEGITAAPAGVTYTYGGTTADATSGVFSYVRIEYAGAVIIEGNELNGLTLGGVGCGTKLDHVATYYGADDGFEFFGGNVNAKYLLAVANNDDQFDFDFGYRGSLQFLVSIIDPAAAYAANNSNGIESDGGTVVTNPERICHTRPVISNMTIVGAEGSTTSPLLYGARVRVNSHIVFRNSIITGYPAAGITLESAHSIASNAGTANDTCRSAVDSTYIFDDIVETSGTTEYLNVSPRHSSAAIAANPGNIGLNGPFSTTMSDYFDSFSQLLAPSTTPATLPGRFCGLSPVACSTVFSFNTVSWKGGALDAAGNYWLSDSWLQFSGY</sequence>
<dbReference type="EMBL" id="RMBX01000017">
    <property type="protein sequence ID" value="RPD38177.1"/>
    <property type="molecule type" value="Genomic_DNA"/>
</dbReference>
<name>A0A3N4M9Z8_9BACT</name>
<dbReference type="PANTHER" id="PTHR41339">
    <property type="entry name" value="LIPL48"/>
    <property type="match status" value="1"/>
</dbReference>
<dbReference type="OrthoDB" id="1521716at2"/>
<proteinExistence type="predicted"/>
<dbReference type="AlphaFoldDB" id="A0A3N4M9Z8"/>
<organism evidence="1 2">
    <name type="scientific">Chitinophaga barathri</name>
    <dbReference type="NCBI Taxonomy" id="1647451"/>
    <lineage>
        <taxon>Bacteria</taxon>
        <taxon>Pseudomonadati</taxon>
        <taxon>Bacteroidota</taxon>
        <taxon>Chitinophagia</taxon>
        <taxon>Chitinophagales</taxon>
        <taxon>Chitinophagaceae</taxon>
        <taxon>Chitinophaga</taxon>
    </lineage>
</organism>
<dbReference type="SUPFAM" id="SSF51126">
    <property type="entry name" value="Pectin lyase-like"/>
    <property type="match status" value="1"/>
</dbReference>
<evidence type="ECO:0000313" key="2">
    <source>
        <dbReference type="Proteomes" id="UP000279089"/>
    </source>
</evidence>
<gene>
    <name evidence="1" type="ORF">EG028_26315</name>
</gene>
<keyword evidence="2" id="KW-1185">Reference proteome</keyword>
<evidence type="ECO:0008006" key="3">
    <source>
        <dbReference type="Google" id="ProtNLM"/>
    </source>
</evidence>
<dbReference type="Proteomes" id="UP000279089">
    <property type="component" value="Unassembled WGS sequence"/>
</dbReference>
<evidence type="ECO:0000313" key="1">
    <source>
        <dbReference type="EMBL" id="RPD38177.1"/>
    </source>
</evidence>
<protein>
    <recommendedName>
        <fullName evidence="3">T9SS C-terminal target domain-containing protein</fullName>
    </recommendedName>
</protein>
<accession>A0A3N4M9Z8</accession>
<dbReference type="PANTHER" id="PTHR41339:SF1">
    <property type="entry name" value="SECRETED PROTEIN"/>
    <property type="match status" value="1"/>
</dbReference>
<dbReference type="PROSITE" id="PS51257">
    <property type="entry name" value="PROKAR_LIPOPROTEIN"/>
    <property type="match status" value="1"/>
</dbReference>
<dbReference type="RefSeq" id="WP_120515958.1">
    <property type="nucleotide sequence ID" value="NZ_QXZY01000004.1"/>
</dbReference>